<dbReference type="EMBL" id="MW343794">
    <property type="protein sequence ID" value="QQG33688.1"/>
    <property type="molecule type" value="Genomic_DNA"/>
</dbReference>
<protein>
    <submittedName>
        <fullName evidence="2">Gamma-glutamyl cyclotransferase</fullName>
    </submittedName>
</protein>
<reference evidence="2 3" key="1">
    <citation type="submission" date="2020-12" db="EMBL/GenBank/DDBJ databases">
        <authorList>
            <person name="Luo D."/>
            <person name="Li C."/>
            <person name="Zeng H."/>
        </authorList>
    </citation>
    <scope>NUCLEOTIDE SEQUENCE [LARGE SCALE GENOMIC DNA]</scope>
</reference>
<evidence type="ECO:0000313" key="3">
    <source>
        <dbReference type="Proteomes" id="UP000595896"/>
    </source>
</evidence>
<dbReference type="KEGG" id="vg:77948198"/>
<dbReference type="RefSeq" id="YP_010671936.1">
    <property type="nucleotide sequence ID" value="NC_070973.1"/>
</dbReference>
<dbReference type="InterPro" id="IPR013024">
    <property type="entry name" value="GGCT-like"/>
</dbReference>
<dbReference type="SUPFAM" id="SSF110857">
    <property type="entry name" value="Gamma-glutamyl cyclotransferase-like"/>
    <property type="match status" value="1"/>
</dbReference>
<evidence type="ECO:0000259" key="1">
    <source>
        <dbReference type="Pfam" id="PF06094"/>
    </source>
</evidence>
<sequence>MKEFMNPKADHVFIATYGSLRRNMQNFRVNANGGGEFVGMGKTDDKYNLYRYSGCYFPSVSLKHSSNDKQVVVDVFEAPVDGMEGAYDMLEGYPSFYNRTQIPVTLEDGRSVMAWIYHIDSEQSELIESGDWCEHNVEDYYKSL</sequence>
<dbReference type="InterPro" id="IPR036568">
    <property type="entry name" value="GGCT-like_sf"/>
</dbReference>
<dbReference type="GO" id="GO:0016740">
    <property type="term" value="F:transferase activity"/>
    <property type="evidence" value="ECO:0007669"/>
    <property type="project" value="UniProtKB-KW"/>
</dbReference>
<feature type="domain" description="Gamma-glutamylcyclotransferase AIG2-like" evidence="1">
    <location>
        <begin position="15"/>
        <end position="133"/>
    </location>
</feature>
<dbReference type="Gene3D" id="3.10.490.10">
    <property type="entry name" value="Gamma-glutamyl cyclotransferase-like"/>
    <property type="match status" value="1"/>
</dbReference>
<dbReference type="Proteomes" id="UP000595896">
    <property type="component" value="Segment"/>
</dbReference>
<accession>A0A7T5QXQ4</accession>
<evidence type="ECO:0000313" key="2">
    <source>
        <dbReference type="EMBL" id="QQG33688.1"/>
    </source>
</evidence>
<keyword evidence="3" id="KW-1185">Reference proteome</keyword>
<keyword evidence="2" id="KW-0808">Transferase</keyword>
<name>A0A7T5QXQ4_9CAUD</name>
<dbReference type="Pfam" id="PF06094">
    <property type="entry name" value="GGACT"/>
    <property type="match status" value="1"/>
</dbReference>
<dbReference type="CDD" id="cd06661">
    <property type="entry name" value="GGCT_like"/>
    <property type="match status" value="1"/>
</dbReference>
<dbReference type="InterPro" id="IPR009288">
    <property type="entry name" value="AIG2-like_dom"/>
</dbReference>
<proteinExistence type="predicted"/>
<organism evidence="2 3">
    <name type="scientific">Cronobacter phage A24</name>
    <dbReference type="NCBI Taxonomy" id="2795745"/>
    <lineage>
        <taxon>Viruses</taxon>
        <taxon>Duplodnaviria</taxon>
        <taxon>Heunggongvirae</taxon>
        <taxon>Uroviricota</taxon>
        <taxon>Caudoviricetes</taxon>
        <taxon>Grimontviridae</taxon>
        <taxon>Crifsvirus</taxon>
        <taxon>Crifsvirus A24</taxon>
    </lineage>
</organism>
<dbReference type="GeneID" id="77948198"/>